<keyword evidence="4" id="KW-1185">Reference proteome</keyword>
<evidence type="ECO:0000313" key="3">
    <source>
        <dbReference type="EMBL" id="MDT0379128.1"/>
    </source>
</evidence>
<comment type="caution">
    <text evidence="3">The sequence shown here is derived from an EMBL/GenBank/DDBJ whole genome shotgun (WGS) entry which is preliminary data.</text>
</comment>
<proteinExistence type="predicted"/>
<sequence>MQRTPHAPPGDLNDPGRALAPVPAPAATPVPVPPSAALPVPREAVGREPGEEPRGCLFALSQPPLMLFLAVIGALLGLCGVHDLLIL</sequence>
<accession>A0ABU2NU38</accession>
<protein>
    <submittedName>
        <fullName evidence="3">Uncharacterized protein</fullName>
    </submittedName>
</protein>
<feature type="transmembrane region" description="Helical" evidence="2">
    <location>
        <begin position="65"/>
        <end position="86"/>
    </location>
</feature>
<feature type="region of interest" description="Disordered" evidence="1">
    <location>
        <begin position="1"/>
        <end position="51"/>
    </location>
</feature>
<dbReference type="RefSeq" id="WP_311673090.1">
    <property type="nucleotide sequence ID" value="NZ_JAVREQ010000007.1"/>
</dbReference>
<feature type="compositionally biased region" description="Pro residues" evidence="1">
    <location>
        <begin position="22"/>
        <end position="36"/>
    </location>
</feature>
<dbReference type="Proteomes" id="UP001183414">
    <property type="component" value="Unassembled WGS sequence"/>
</dbReference>
<keyword evidence="2" id="KW-0472">Membrane</keyword>
<organism evidence="3 4">
    <name type="scientific">Streptomyces hazeniae</name>
    <dbReference type="NCBI Taxonomy" id="3075538"/>
    <lineage>
        <taxon>Bacteria</taxon>
        <taxon>Bacillati</taxon>
        <taxon>Actinomycetota</taxon>
        <taxon>Actinomycetes</taxon>
        <taxon>Kitasatosporales</taxon>
        <taxon>Streptomycetaceae</taxon>
        <taxon>Streptomyces</taxon>
    </lineage>
</organism>
<name>A0ABU2NU38_9ACTN</name>
<gene>
    <name evidence="3" type="ORF">RM572_10140</name>
</gene>
<evidence type="ECO:0000256" key="1">
    <source>
        <dbReference type="SAM" id="MobiDB-lite"/>
    </source>
</evidence>
<keyword evidence="2" id="KW-0812">Transmembrane</keyword>
<dbReference type="EMBL" id="JAVREQ010000007">
    <property type="protein sequence ID" value="MDT0379128.1"/>
    <property type="molecule type" value="Genomic_DNA"/>
</dbReference>
<keyword evidence="2" id="KW-1133">Transmembrane helix</keyword>
<evidence type="ECO:0000313" key="4">
    <source>
        <dbReference type="Proteomes" id="UP001183414"/>
    </source>
</evidence>
<reference evidence="4" key="1">
    <citation type="submission" date="2023-07" db="EMBL/GenBank/DDBJ databases">
        <title>30 novel species of actinomycetes from the DSMZ collection.</title>
        <authorList>
            <person name="Nouioui I."/>
        </authorList>
    </citation>
    <scope>NUCLEOTIDE SEQUENCE [LARGE SCALE GENOMIC DNA]</scope>
    <source>
        <strain evidence="4">DSM 42041</strain>
    </source>
</reference>
<evidence type="ECO:0000256" key="2">
    <source>
        <dbReference type="SAM" id="Phobius"/>
    </source>
</evidence>